<feature type="domain" description="SDA1 N-terminal" evidence="9">
    <location>
        <begin position="97"/>
        <end position="444"/>
    </location>
</feature>
<organism>
    <name type="scientific">Ixodes scapularis</name>
    <name type="common">Black-legged tick</name>
    <name type="synonym">Deer tick</name>
    <dbReference type="NCBI Taxonomy" id="6945"/>
    <lineage>
        <taxon>Eukaryota</taxon>
        <taxon>Metazoa</taxon>
        <taxon>Ecdysozoa</taxon>
        <taxon>Arthropoda</taxon>
        <taxon>Chelicerata</taxon>
        <taxon>Arachnida</taxon>
        <taxon>Acari</taxon>
        <taxon>Parasitiformes</taxon>
        <taxon>Ixodida</taxon>
        <taxon>Ixodoidea</taxon>
        <taxon>Ixodidae</taxon>
        <taxon>Ixodinae</taxon>
        <taxon>Ixodes</taxon>
    </lineage>
</organism>
<dbReference type="Pfam" id="PF05285">
    <property type="entry name" value="SDA1_dom"/>
    <property type="match status" value="1"/>
</dbReference>
<dbReference type="EMBL" id="ABJB010965269">
    <property type="status" value="NOT_ANNOTATED_CDS"/>
    <property type="molecule type" value="Genomic_DNA"/>
</dbReference>
<feature type="domain" description="SDA1 C-terminal" evidence="10">
    <location>
        <begin position="681"/>
        <end position="724"/>
    </location>
</feature>
<dbReference type="AlphaFoldDB" id="B7PB11"/>
<proteinExistence type="evidence at protein level"/>
<feature type="region of interest" description="Disordered" evidence="7">
    <location>
        <begin position="272"/>
        <end position="296"/>
    </location>
</feature>
<dbReference type="InterPro" id="IPR007949">
    <property type="entry name" value="SDA1_MD"/>
</dbReference>
<keyword evidence="13" id="KW-1185">Reference proteome</keyword>
<evidence type="ECO:0000256" key="3">
    <source>
        <dbReference type="ARBA" id="ARBA00022517"/>
    </source>
</evidence>
<dbReference type="EMBL" id="ABJB010360884">
    <property type="status" value="NOT_ANNOTATED_CDS"/>
    <property type="molecule type" value="Genomic_DNA"/>
</dbReference>
<keyword evidence="3 6" id="KW-0690">Ribosome biogenesis</keyword>
<dbReference type="InParanoid" id="B7PB11"/>
<evidence type="ECO:0000313" key="13">
    <source>
        <dbReference type="Proteomes" id="UP000001555"/>
    </source>
</evidence>
<feature type="compositionally biased region" description="Acidic residues" evidence="7">
    <location>
        <begin position="507"/>
        <end position="524"/>
    </location>
</feature>
<feature type="compositionally biased region" description="Basic and acidic residues" evidence="7">
    <location>
        <begin position="552"/>
        <end position="568"/>
    </location>
</feature>
<evidence type="ECO:0000256" key="6">
    <source>
        <dbReference type="RuleBase" id="RU365057"/>
    </source>
</evidence>
<protein>
    <recommendedName>
        <fullName evidence="6">Protein SDA1</fullName>
    </recommendedName>
</protein>
<evidence type="ECO:0000259" key="10">
    <source>
        <dbReference type="Pfam" id="PF21638"/>
    </source>
</evidence>
<comment type="subcellular location">
    <subcellularLocation>
        <location evidence="6">Nucleus</location>
        <location evidence="6">Nucleolus</location>
    </subcellularLocation>
</comment>
<dbReference type="EnsemblMetazoa" id="ISCW017512-RA">
    <property type="protein sequence ID" value="ISCW017512-PA"/>
    <property type="gene ID" value="ISCW017512"/>
</dbReference>
<feature type="region of interest" description="Disordered" evidence="7">
    <location>
        <begin position="507"/>
        <end position="577"/>
    </location>
</feature>
<dbReference type="Proteomes" id="UP000001555">
    <property type="component" value="Unassembled WGS sequence"/>
</dbReference>
<reference evidence="11 13" key="1">
    <citation type="submission" date="2008-03" db="EMBL/GenBank/DDBJ databases">
        <title>Annotation of Ixodes scapularis.</title>
        <authorList>
            <consortium name="Ixodes scapularis Genome Project Consortium"/>
            <person name="Caler E."/>
            <person name="Hannick L.I."/>
            <person name="Bidwell S."/>
            <person name="Joardar V."/>
            <person name="Thiagarajan M."/>
            <person name="Amedeo P."/>
            <person name="Galinsky K.J."/>
            <person name="Schobel S."/>
            <person name="Inman J."/>
            <person name="Hostetler J."/>
            <person name="Miller J."/>
            <person name="Hammond M."/>
            <person name="Megy K."/>
            <person name="Lawson D."/>
            <person name="Kodira C."/>
            <person name="Sutton G."/>
            <person name="Meyer J."/>
            <person name="Hill C.A."/>
            <person name="Birren B."/>
            <person name="Nene V."/>
            <person name="Collins F."/>
            <person name="Alarcon-Chaidez F."/>
            <person name="Wikel S."/>
            <person name="Strausberg R."/>
        </authorList>
    </citation>
    <scope>NUCLEOTIDE SEQUENCE [LARGE SCALE GENOMIC DNA]</scope>
    <source>
        <strain evidence="13">Wikel</strain>
        <strain evidence="11">Wikel colony</strain>
    </source>
</reference>
<evidence type="ECO:0000256" key="5">
    <source>
        <dbReference type="ARBA" id="ARBA00023242"/>
    </source>
</evidence>
<keyword evidence="14" id="KW-1267">Proteomics identification</keyword>
<dbReference type="EMBL" id="DS674345">
    <property type="protein sequence ID" value="EEC03783.1"/>
    <property type="molecule type" value="Genomic_DNA"/>
</dbReference>
<evidence type="ECO:0000313" key="12">
    <source>
        <dbReference type="EnsemblMetazoa" id="ISCW017512-PA"/>
    </source>
</evidence>
<dbReference type="EMBL" id="ABJB010006201">
    <property type="status" value="NOT_ANNOTATED_CDS"/>
    <property type="molecule type" value="Genomic_DNA"/>
</dbReference>
<keyword evidence="2 6" id="KW-0813">Transport</keyword>
<dbReference type="GO" id="GO:0000055">
    <property type="term" value="P:ribosomal large subunit export from nucleus"/>
    <property type="evidence" value="ECO:0000318"/>
    <property type="project" value="GO_Central"/>
</dbReference>
<evidence type="ECO:0000259" key="9">
    <source>
        <dbReference type="Pfam" id="PF08158"/>
    </source>
</evidence>
<evidence type="ECO:0000256" key="4">
    <source>
        <dbReference type="ARBA" id="ARBA00022927"/>
    </source>
</evidence>
<evidence type="ECO:0000256" key="7">
    <source>
        <dbReference type="SAM" id="MobiDB-lite"/>
    </source>
</evidence>
<feature type="compositionally biased region" description="Acidic residues" evidence="7">
    <location>
        <begin position="542"/>
        <end position="551"/>
    </location>
</feature>
<dbReference type="PANTHER" id="PTHR12730:SF0">
    <property type="entry name" value="PROTEIN SDA1 HOMOLOG"/>
    <property type="match status" value="1"/>
</dbReference>
<dbReference type="PaxDb" id="6945-B7PB11"/>
<dbReference type="EMBL" id="ABJB010662124">
    <property type="status" value="NOT_ANNOTATED_CDS"/>
    <property type="molecule type" value="Genomic_DNA"/>
</dbReference>
<dbReference type="FunCoup" id="B7PB11">
    <property type="interactions" value="841"/>
</dbReference>
<evidence type="ECO:0000313" key="11">
    <source>
        <dbReference type="EMBL" id="EEC03783.1"/>
    </source>
</evidence>
<dbReference type="STRING" id="6945.B7PB11"/>
<dbReference type="EMBL" id="ABJB010424054">
    <property type="status" value="NOT_ANNOTATED_CDS"/>
    <property type="molecule type" value="Genomic_DNA"/>
</dbReference>
<evidence type="ECO:0000259" key="8">
    <source>
        <dbReference type="Pfam" id="PF05285"/>
    </source>
</evidence>
<dbReference type="InterPro" id="IPR012977">
    <property type="entry name" value="SDA1_N"/>
</dbReference>
<dbReference type="GO" id="GO:0015031">
    <property type="term" value="P:protein transport"/>
    <property type="evidence" value="ECO:0007669"/>
    <property type="project" value="UniProtKB-KW"/>
</dbReference>
<dbReference type="Pfam" id="PF21638">
    <property type="entry name" value="SDA1_C"/>
    <property type="match status" value="1"/>
</dbReference>
<dbReference type="InterPro" id="IPR016024">
    <property type="entry name" value="ARM-type_fold"/>
</dbReference>
<dbReference type="GO" id="GO:0005730">
    <property type="term" value="C:nucleolus"/>
    <property type="evidence" value="ECO:0000318"/>
    <property type="project" value="GO_Central"/>
</dbReference>
<reference evidence="12" key="2">
    <citation type="submission" date="2020-05" db="UniProtKB">
        <authorList>
            <consortium name="EnsemblMetazoa"/>
        </authorList>
    </citation>
    <scope>IDENTIFICATION</scope>
    <source>
        <strain evidence="12">wikel</strain>
    </source>
</reference>
<dbReference type="EMBL" id="ABJB011050903">
    <property type="status" value="NOT_ANNOTATED_CDS"/>
    <property type="molecule type" value="Genomic_DNA"/>
</dbReference>
<dbReference type="VEuPathDB" id="VectorBase:ISCP_026292"/>
<dbReference type="VEuPathDB" id="VectorBase:ISCW017512"/>
<feature type="domain" description="SDA1 middle" evidence="8">
    <location>
        <begin position="507"/>
        <end position="663"/>
    </location>
</feature>
<accession>B7PB11</accession>
<evidence type="ECO:0007829" key="14">
    <source>
        <dbReference type="PeptideAtlas" id="B7PB11"/>
    </source>
</evidence>
<gene>
    <name evidence="11" type="ORF">IscW_ISCW017512</name>
</gene>
<dbReference type="PANTHER" id="PTHR12730">
    <property type="entry name" value="HSDA/SDA1-RELATED"/>
    <property type="match status" value="1"/>
</dbReference>
<comment type="similarity">
    <text evidence="1 6">Belongs to the SDA1 family.</text>
</comment>
<comment type="function">
    <text evidence="6">Required for 60S pre-ribosomal subunits export to the cytoplasm.</text>
</comment>
<name>B7PB11_IXOSC</name>
<dbReference type="Pfam" id="PF08158">
    <property type="entry name" value="SDA1_HEAT"/>
    <property type="match status" value="1"/>
</dbReference>
<keyword evidence="5 6" id="KW-0539">Nucleus</keyword>
<dbReference type="VEuPathDB" id="VectorBase:ISCI017512"/>
<keyword evidence="4 6" id="KW-0653">Protein transport</keyword>
<dbReference type="InterPro" id="IPR048292">
    <property type="entry name" value="SDA1_C"/>
</dbReference>
<dbReference type="GO" id="GO:0042273">
    <property type="term" value="P:ribosomal large subunit biogenesis"/>
    <property type="evidence" value="ECO:0000318"/>
    <property type="project" value="GO_Central"/>
</dbReference>
<dbReference type="OrthoDB" id="2196187at2759"/>
<sequence>MKQRTNNKLPNNLPQLQNLIKRDPLSYKDEFHLQLQYYQSLLQAFRLHPTEQNKALEELVMFLAQFHLQLQYYQSLLQAFRLHPTEQNKALEELVMFLAQVSQCFEEDMKLFPQEIMDLLKNYSTQLDPEMRMPTDLLELFFSLLRCQDKALRAFLKNHIIMDIKNTNAKRKDAKLNTTLQNFMFTMLKDNNKVAAKTSLDVMIALYKKNIWNDAKTVNAITTACFHKTTKIMATALRFFLGSDDAAEEEDSSSESEEEGPSIKEMIMAHRVNKKSRKRKRLLDRSKQAKKKAKKDHKAQVFNFSALHLIHDPQSMAEKLLKFLQDMNEKFEVKLMVINLISRLIGIHELFVFNFYPFIQRYIQPHQREVTKILQYAAQASHELVPPDIMEPVLMTIANNFVTERNSIEVMTVGLNSIRELCSRCPLVMSADLLHDLAQYKSYRDKNVSMAAKSLIQLFRTVNPDLLARKFRGKPTEETQELQVRQYGELKVPGFVPGAEILDVDKEDAGEEEEEDEDDDDSDGWVDVHHSDDEPSAPGDQGDSDDEDDEKEGGSSEKSGENGGKPDKVLSLQERTQKATLVSETRILSQQEFAKVRAAQLSKKVKAALPQRFAKKGSTTAAAEVDTTAIGERKELVSLKDIEKLSKNPRSTKESRLATVLEGREGREKYGYRQKKGEFASRTNKEKRKTKAFGMIKHKVKRKVKRSFRDKQIALRDALLKQKKRRK</sequence>
<dbReference type="SUPFAM" id="SSF48371">
    <property type="entry name" value="ARM repeat"/>
    <property type="match status" value="1"/>
</dbReference>
<dbReference type="InterPro" id="IPR027312">
    <property type="entry name" value="Sda1"/>
</dbReference>
<evidence type="ECO:0000256" key="1">
    <source>
        <dbReference type="ARBA" id="ARBA00005783"/>
    </source>
</evidence>
<dbReference type="HOGENOM" id="CLU_009161_3_1_1"/>
<evidence type="ECO:0000256" key="2">
    <source>
        <dbReference type="ARBA" id="ARBA00022448"/>
    </source>
</evidence>